<keyword evidence="3" id="KW-0227">DNA damage</keyword>
<feature type="compositionally biased region" description="Basic and acidic residues" evidence="7">
    <location>
        <begin position="28"/>
        <end position="39"/>
    </location>
</feature>
<dbReference type="Gene3D" id="3.40.960.10">
    <property type="entry name" value="VSR Endonuclease"/>
    <property type="match status" value="1"/>
</dbReference>
<reference evidence="8 9" key="1">
    <citation type="submission" date="2018-10" db="EMBL/GenBank/DDBJ databases">
        <title>Sequencing the genomes of 1000 actinobacteria strains.</title>
        <authorList>
            <person name="Klenk H.-P."/>
        </authorList>
    </citation>
    <scope>NUCLEOTIDE SEQUENCE [LARGE SCALE GENOMIC DNA]</scope>
    <source>
        <strain evidence="8 9">DSM 45175</strain>
    </source>
</reference>
<keyword evidence="2 8" id="KW-0255">Endonuclease</keyword>
<keyword evidence="5" id="KW-0234">DNA repair</keyword>
<evidence type="ECO:0000256" key="6">
    <source>
        <dbReference type="ARBA" id="ARBA00029466"/>
    </source>
</evidence>
<dbReference type="CDD" id="cd00221">
    <property type="entry name" value="Vsr"/>
    <property type="match status" value="1"/>
</dbReference>
<gene>
    <name evidence="8" type="ORF">BDK92_3926</name>
</gene>
<evidence type="ECO:0000256" key="7">
    <source>
        <dbReference type="SAM" id="MobiDB-lite"/>
    </source>
</evidence>
<dbReference type="Proteomes" id="UP000277671">
    <property type="component" value="Unassembled WGS sequence"/>
</dbReference>
<organism evidence="8 9">
    <name type="scientific">Micromonospora pisi</name>
    <dbReference type="NCBI Taxonomy" id="589240"/>
    <lineage>
        <taxon>Bacteria</taxon>
        <taxon>Bacillati</taxon>
        <taxon>Actinomycetota</taxon>
        <taxon>Actinomycetes</taxon>
        <taxon>Micromonosporales</taxon>
        <taxon>Micromonosporaceae</taxon>
        <taxon>Micromonospora</taxon>
    </lineage>
</organism>
<dbReference type="NCBIfam" id="TIGR00632">
    <property type="entry name" value="vsr"/>
    <property type="match status" value="1"/>
</dbReference>
<keyword evidence="9" id="KW-1185">Reference proteome</keyword>
<keyword evidence="4" id="KW-0378">Hydrolase</keyword>
<dbReference type="InterPro" id="IPR011335">
    <property type="entry name" value="Restrct_endonuc-II-like"/>
</dbReference>
<dbReference type="EMBL" id="RBKT01000001">
    <property type="protein sequence ID" value="RKR89571.1"/>
    <property type="molecule type" value="Genomic_DNA"/>
</dbReference>
<evidence type="ECO:0000313" key="9">
    <source>
        <dbReference type="Proteomes" id="UP000277671"/>
    </source>
</evidence>
<dbReference type="InterPro" id="IPR004603">
    <property type="entry name" value="DNA_mismatch_endonuc_vsr"/>
</dbReference>
<evidence type="ECO:0000256" key="5">
    <source>
        <dbReference type="ARBA" id="ARBA00023204"/>
    </source>
</evidence>
<dbReference type="GO" id="GO:0004519">
    <property type="term" value="F:endonuclease activity"/>
    <property type="evidence" value="ECO:0007669"/>
    <property type="project" value="UniProtKB-KW"/>
</dbReference>
<dbReference type="GO" id="GO:0006298">
    <property type="term" value="P:mismatch repair"/>
    <property type="evidence" value="ECO:0007669"/>
    <property type="project" value="InterPro"/>
</dbReference>
<accession>A0A495JL50</accession>
<dbReference type="AlphaFoldDB" id="A0A495JL50"/>
<keyword evidence="1" id="KW-0540">Nuclease</keyword>
<name>A0A495JL50_9ACTN</name>
<proteinExistence type="inferred from homology"/>
<evidence type="ECO:0000256" key="1">
    <source>
        <dbReference type="ARBA" id="ARBA00022722"/>
    </source>
</evidence>
<comment type="similarity">
    <text evidence="6">Belongs to the Vsr family.</text>
</comment>
<evidence type="ECO:0000256" key="2">
    <source>
        <dbReference type="ARBA" id="ARBA00022759"/>
    </source>
</evidence>
<dbReference type="SUPFAM" id="SSF52980">
    <property type="entry name" value="Restriction endonuclease-like"/>
    <property type="match status" value="1"/>
</dbReference>
<sequence>MSATWNEATPPNGAWRPRSGTKPATRTAEQDKAAGGREWRRLPLADGRTARASMSLRLYRRTRRIRAYLRWSDQGVTQERYVGEVTQATRAENLQEAWRKAHATGMLSPPMRANKPTADPTRESWASSLATRAVMRSNRSRDTKPELLLRSRLHAMGLRYRVNYRPMSGLRRTADLVFSTARVAVFVDGCYWHGCPEHHRPARTNSDFWRTKIDRNKQRDAETDRLLAESGWRVIRIWEHVAPDDAAQAVAEVIRSRQR</sequence>
<feature type="region of interest" description="Disordered" evidence="7">
    <location>
        <begin position="1"/>
        <end position="39"/>
    </location>
</feature>
<protein>
    <submittedName>
        <fullName evidence="8">T/G mismatch-specific endonuclease</fullName>
    </submittedName>
</protein>
<dbReference type="Pfam" id="PF03852">
    <property type="entry name" value="Vsr"/>
    <property type="match status" value="1"/>
</dbReference>
<evidence type="ECO:0000256" key="3">
    <source>
        <dbReference type="ARBA" id="ARBA00022763"/>
    </source>
</evidence>
<evidence type="ECO:0000313" key="8">
    <source>
        <dbReference type="EMBL" id="RKR89571.1"/>
    </source>
</evidence>
<dbReference type="GO" id="GO:0016787">
    <property type="term" value="F:hydrolase activity"/>
    <property type="evidence" value="ECO:0007669"/>
    <property type="project" value="UniProtKB-KW"/>
</dbReference>
<evidence type="ECO:0000256" key="4">
    <source>
        <dbReference type="ARBA" id="ARBA00022801"/>
    </source>
</evidence>
<comment type="caution">
    <text evidence="8">The sequence shown here is derived from an EMBL/GenBank/DDBJ whole genome shotgun (WGS) entry which is preliminary data.</text>
</comment>